<dbReference type="InterPro" id="IPR036691">
    <property type="entry name" value="Endo/exonu/phosph_ase_sf"/>
</dbReference>
<comment type="caution">
    <text evidence="1">The sequence shown here is derived from an EMBL/GenBank/DDBJ whole genome shotgun (WGS) entry which is preliminary data.</text>
</comment>
<name>A0AA38HJE4_9CUCU</name>
<sequence>MESEPKADVLIASEPNKKRMDKGGWYVDTYRDAAIKVLNRKQKVENSGRGKGYVWVEIDGVRIVSGYASPNIGIEEFKKYLG</sequence>
<dbReference type="Proteomes" id="UP001168821">
    <property type="component" value="Unassembled WGS sequence"/>
</dbReference>
<gene>
    <name evidence="1" type="ORF">Zmor_008738</name>
</gene>
<dbReference type="SUPFAM" id="SSF56219">
    <property type="entry name" value="DNase I-like"/>
    <property type="match status" value="1"/>
</dbReference>
<proteinExistence type="predicted"/>
<feature type="non-terminal residue" evidence="1">
    <location>
        <position position="82"/>
    </location>
</feature>
<evidence type="ECO:0000313" key="1">
    <source>
        <dbReference type="EMBL" id="KAJ3619182.1"/>
    </source>
</evidence>
<accession>A0AA38HJE4</accession>
<dbReference type="EMBL" id="JALNTZ010002253">
    <property type="protein sequence ID" value="KAJ3619182.1"/>
    <property type="molecule type" value="Genomic_DNA"/>
</dbReference>
<reference evidence="1" key="1">
    <citation type="journal article" date="2023" name="G3 (Bethesda)">
        <title>Whole genome assemblies of Zophobas morio and Tenebrio molitor.</title>
        <authorList>
            <person name="Kaur S."/>
            <person name="Stinson S.A."/>
            <person name="diCenzo G.C."/>
        </authorList>
    </citation>
    <scope>NUCLEOTIDE SEQUENCE</scope>
    <source>
        <tissue evidence="1">Head and legs</tissue>
    </source>
</reference>
<organism evidence="1 2">
    <name type="scientific">Zophobas morio</name>
    <dbReference type="NCBI Taxonomy" id="2755281"/>
    <lineage>
        <taxon>Eukaryota</taxon>
        <taxon>Metazoa</taxon>
        <taxon>Ecdysozoa</taxon>
        <taxon>Arthropoda</taxon>
        <taxon>Hexapoda</taxon>
        <taxon>Insecta</taxon>
        <taxon>Pterygota</taxon>
        <taxon>Neoptera</taxon>
        <taxon>Endopterygota</taxon>
        <taxon>Coleoptera</taxon>
        <taxon>Polyphaga</taxon>
        <taxon>Cucujiformia</taxon>
        <taxon>Tenebrionidae</taxon>
        <taxon>Zophobas</taxon>
    </lineage>
</organism>
<evidence type="ECO:0000313" key="2">
    <source>
        <dbReference type="Proteomes" id="UP001168821"/>
    </source>
</evidence>
<keyword evidence="2" id="KW-1185">Reference proteome</keyword>
<protein>
    <submittedName>
        <fullName evidence="1">Uncharacterized protein</fullName>
    </submittedName>
</protein>
<dbReference type="AlphaFoldDB" id="A0AA38HJE4"/>